<name>A0ABW1TYL7_9BURK</name>
<keyword evidence="2" id="KW-0966">Cell projection</keyword>
<dbReference type="Pfam" id="PF03646">
    <property type="entry name" value="FlaG"/>
    <property type="match status" value="1"/>
</dbReference>
<keyword evidence="2" id="KW-0969">Cilium</keyword>
<dbReference type="Gene3D" id="3.30.160.170">
    <property type="entry name" value="FlaG-like"/>
    <property type="match status" value="1"/>
</dbReference>
<evidence type="ECO:0000313" key="2">
    <source>
        <dbReference type="EMBL" id="MFC6282348.1"/>
    </source>
</evidence>
<dbReference type="SUPFAM" id="SSF160214">
    <property type="entry name" value="FlaG-like"/>
    <property type="match status" value="1"/>
</dbReference>
<dbReference type="EMBL" id="JBHSRS010000076">
    <property type="protein sequence ID" value="MFC6282348.1"/>
    <property type="molecule type" value="Genomic_DNA"/>
</dbReference>
<dbReference type="PANTHER" id="PTHR37166">
    <property type="entry name" value="PROTEIN FLAG"/>
    <property type="match status" value="1"/>
</dbReference>
<organism evidence="2 3">
    <name type="scientific">Polaromonas aquatica</name>
    <dbReference type="NCBI Taxonomy" id="332657"/>
    <lineage>
        <taxon>Bacteria</taxon>
        <taxon>Pseudomonadati</taxon>
        <taxon>Pseudomonadota</taxon>
        <taxon>Betaproteobacteria</taxon>
        <taxon>Burkholderiales</taxon>
        <taxon>Comamonadaceae</taxon>
        <taxon>Polaromonas</taxon>
    </lineage>
</organism>
<accession>A0ABW1TYL7</accession>
<feature type="compositionally biased region" description="Polar residues" evidence="1">
    <location>
        <begin position="12"/>
        <end position="25"/>
    </location>
</feature>
<dbReference type="InterPro" id="IPR035924">
    <property type="entry name" value="FlaG-like_sf"/>
</dbReference>
<keyword evidence="2" id="KW-0282">Flagellum</keyword>
<comment type="caution">
    <text evidence="2">The sequence shown here is derived from an EMBL/GenBank/DDBJ whole genome shotgun (WGS) entry which is preliminary data.</text>
</comment>
<protein>
    <submittedName>
        <fullName evidence="2">Flagellar protein FlaG</fullName>
    </submittedName>
</protein>
<sequence length="122" mass="12571">MDSAISAVARGSASTVAGPSANNGAPQKADGVSGLNGVAGLSATDAVQDATPVQTESALREVNASLKAIGLEFEVDEDTDKMVVKVIDKETGETIRQMPSEEVIRIAKVLGKMQGMLVRETA</sequence>
<gene>
    <name evidence="2" type="ORF">ACFQND_14060</name>
</gene>
<reference evidence="3" key="1">
    <citation type="journal article" date="2019" name="Int. J. Syst. Evol. Microbiol.">
        <title>The Global Catalogue of Microorganisms (GCM) 10K type strain sequencing project: providing services to taxonomists for standard genome sequencing and annotation.</title>
        <authorList>
            <consortium name="The Broad Institute Genomics Platform"/>
            <consortium name="The Broad Institute Genome Sequencing Center for Infectious Disease"/>
            <person name="Wu L."/>
            <person name="Ma J."/>
        </authorList>
    </citation>
    <scope>NUCLEOTIDE SEQUENCE [LARGE SCALE GENOMIC DNA]</scope>
    <source>
        <strain evidence="3">CCUG 39402</strain>
    </source>
</reference>
<dbReference type="Proteomes" id="UP001596270">
    <property type="component" value="Unassembled WGS sequence"/>
</dbReference>
<keyword evidence="3" id="KW-1185">Reference proteome</keyword>
<evidence type="ECO:0000256" key="1">
    <source>
        <dbReference type="SAM" id="MobiDB-lite"/>
    </source>
</evidence>
<proteinExistence type="predicted"/>
<evidence type="ECO:0000313" key="3">
    <source>
        <dbReference type="Proteomes" id="UP001596270"/>
    </source>
</evidence>
<dbReference type="PANTHER" id="PTHR37166:SF1">
    <property type="entry name" value="PROTEIN FLAG"/>
    <property type="match status" value="1"/>
</dbReference>
<dbReference type="InterPro" id="IPR005186">
    <property type="entry name" value="FlaG"/>
</dbReference>
<dbReference type="RefSeq" id="WP_371437519.1">
    <property type="nucleotide sequence ID" value="NZ_JBHSRS010000076.1"/>
</dbReference>
<feature type="region of interest" description="Disordered" evidence="1">
    <location>
        <begin position="1"/>
        <end position="36"/>
    </location>
</feature>